<accession>A0A7W3QLA2</accession>
<keyword evidence="1" id="KW-0472">Membrane</keyword>
<reference evidence="2 3" key="1">
    <citation type="submission" date="2020-08" db="EMBL/GenBank/DDBJ databases">
        <title>Genomic Encyclopedia of Type Strains, Phase IV (KMG-IV): sequencing the most valuable type-strain genomes for metagenomic binning, comparative biology and taxonomic classification.</title>
        <authorList>
            <person name="Goeker M."/>
        </authorList>
    </citation>
    <scope>NUCLEOTIDE SEQUENCE [LARGE SCALE GENOMIC DNA]</scope>
    <source>
        <strain evidence="2 3">DSM 44197</strain>
    </source>
</reference>
<keyword evidence="3" id="KW-1185">Reference proteome</keyword>
<keyword evidence="1" id="KW-1133">Transmembrane helix</keyword>
<dbReference type="EMBL" id="JACJIA010000003">
    <property type="protein sequence ID" value="MBA8951252.1"/>
    <property type="molecule type" value="Genomic_DNA"/>
</dbReference>
<feature type="transmembrane region" description="Helical" evidence="1">
    <location>
        <begin position="24"/>
        <end position="44"/>
    </location>
</feature>
<comment type="caution">
    <text evidence="2">The sequence shown here is derived from an EMBL/GenBank/DDBJ whole genome shotgun (WGS) entry which is preliminary data.</text>
</comment>
<evidence type="ECO:0000313" key="2">
    <source>
        <dbReference type="EMBL" id="MBA8951252.1"/>
    </source>
</evidence>
<sequence length="138" mass="14746">MPTHEWTLSHDPHGRDGRKRNRRALLVAVAVPSLIALVALVPVFTGEGPLRPGGRTYNAQVDCQVNTVNGTGTVSINGTIEGDSSRYQVTVEVLDAATRQSIGQRTFDVRDTRTFGGTAPARTPPGPAGIECRITKVV</sequence>
<dbReference type="RefSeq" id="WP_182843605.1">
    <property type="nucleotide sequence ID" value="NZ_BAAALP010000004.1"/>
</dbReference>
<proteinExistence type="predicted"/>
<protein>
    <submittedName>
        <fullName evidence="2">Uncharacterized protein</fullName>
    </submittedName>
</protein>
<dbReference type="AlphaFoldDB" id="A0A7W3QLA2"/>
<name>A0A7W3QLA2_ACTNM</name>
<gene>
    <name evidence="2" type="ORF">HNR61_002883</name>
</gene>
<dbReference type="Proteomes" id="UP000572680">
    <property type="component" value="Unassembled WGS sequence"/>
</dbReference>
<evidence type="ECO:0000313" key="3">
    <source>
        <dbReference type="Proteomes" id="UP000572680"/>
    </source>
</evidence>
<keyword evidence="1" id="KW-0812">Transmembrane</keyword>
<organism evidence="2 3">
    <name type="scientific">Actinomadura namibiensis</name>
    <dbReference type="NCBI Taxonomy" id="182080"/>
    <lineage>
        <taxon>Bacteria</taxon>
        <taxon>Bacillati</taxon>
        <taxon>Actinomycetota</taxon>
        <taxon>Actinomycetes</taxon>
        <taxon>Streptosporangiales</taxon>
        <taxon>Thermomonosporaceae</taxon>
        <taxon>Actinomadura</taxon>
    </lineage>
</organism>
<evidence type="ECO:0000256" key="1">
    <source>
        <dbReference type="SAM" id="Phobius"/>
    </source>
</evidence>